<dbReference type="SUPFAM" id="SSF52777">
    <property type="entry name" value="CoA-dependent acyltransferases"/>
    <property type="match status" value="2"/>
</dbReference>
<dbReference type="InterPro" id="IPR009081">
    <property type="entry name" value="PP-bd_ACP"/>
</dbReference>
<dbReference type="InterPro" id="IPR023213">
    <property type="entry name" value="CAT-like_dom_sf"/>
</dbReference>
<comment type="cofactor">
    <cofactor evidence="1">
        <name>pantetheine 4'-phosphate</name>
        <dbReference type="ChEBI" id="CHEBI:47942"/>
    </cofactor>
</comment>
<organism evidence="5 6">
    <name type="scientific">Nocardioides humi</name>
    <dbReference type="NCBI Taxonomy" id="449461"/>
    <lineage>
        <taxon>Bacteria</taxon>
        <taxon>Bacillati</taxon>
        <taxon>Actinomycetota</taxon>
        <taxon>Actinomycetes</taxon>
        <taxon>Propionibacteriales</taxon>
        <taxon>Nocardioidaceae</taxon>
        <taxon>Nocardioides</taxon>
    </lineage>
</organism>
<keyword evidence="6" id="KW-1185">Reference proteome</keyword>
<dbReference type="InterPro" id="IPR020806">
    <property type="entry name" value="PKS_PP-bd"/>
</dbReference>
<dbReference type="InterPro" id="IPR036736">
    <property type="entry name" value="ACP-like_sf"/>
</dbReference>
<protein>
    <submittedName>
        <fullName evidence="5">Non-ribosomal peptide synthetase</fullName>
    </submittedName>
</protein>
<evidence type="ECO:0000313" key="5">
    <source>
        <dbReference type="EMBL" id="GAA1527137.1"/>
    </source>
</evidence>
<dbReference type="Pfam" id="PF00550">
    <property type="entry name" value="PP-binding"/>
    <property type="match status" value="1"/>
</dbReference>
<dbReference type="SUPFAM" id="SSF47336">
    <property type="entry name" value="ACP-like"/>
    <property type="match status" value="1"/>
</dbReference>
<dbReference type="SUPFAM" id="SSF56801">
    <property type="entry name" value="Acetyl-CoA synthetase-like"/>
    <property type="match status" value="1"/>
</dbReference>
<name>A0ABN2AU41_9ACTN</name>
<dbReference type="PANTHER" id="PTHR45527">
    <property type="entry name" value="NONRIBOSOMAL PEPTIDE SYNTHETASE"/>
    <property type="match status" value="1"/>
</dbReference>
<dbReference type="SMART" id="SM00823">
    <property type="entry name" value="PKS_PP"/>
    <property type="match status" value="1"/>
</dbReference>
<dbReference type="SUPFAM" id="SSF53474">
    <property type="entry name" value="alpha/beta-Hydrolases"/>
    <property type="match status" value="1"/>
</dbReference>
<dbReference type="InterPro" id="IPR020845">
    <property type="entry name" value="AMP-binding_CS"/>
</dbReference>
<dbReference type="Pfam" id="PF00975">
    <property type="entry name" value="Thioesterase"/>
    <property type="match status" value="1"/>
</dbReference>
<dbReference type="PROSITE" id="PS50075">
    <property type="entry name" value="CARRIER"/>
    <property type="match status" value="1"/>
</dbReference>
<dbReference type="InterPro" id="IPR001242">
    <property type="entry name" value="Condensation_dom"/>
</dbReference>
<comment type="caution">
    <text evidence="5">The sequence shown here is derived from an EMBL/GenBank/DDBJ whole genome shotgun (WGS) entry which is preliminary data.</text>
</comment>
<dbReference type="EMBL" id="BAAAOR010000025">
    <property type="protein sequence ID" value="GAA1527137.1"/>
    <property type="molecule type" value="Genomic_DNA"/>
</dbReference>
<evidence type="ECO:0000313" key="6">
    <source>
        <dbReference type="Proteomes" id="UP001500842"/>
    </source>
</evidence>
<evidence type="ECO:0000256" key="3">
    <source>
        <dbReference type="ARBA" id="ARBA00022553"/>
    </source>
</evidence>
<dbReference type="Gene3D" id="3.30.300.30">
    <property type="match status" value="1"/>
</dbReference>
<feature type="domain" description="Carrier" evidence="4">
    <location>
        <begin position="995"/>
        <end position="1070"/>
    </location>
</feature>
<keyword evidence="3" id="KW-0597">Phosphoprotein</keyword>
<dbReference type="InterPro" id="IPR006162">
    <property type="entry name" value="Ppantetheine_attach_site"/>
</dbReference>
<dbReference type="Gene3D" id="3.30.559.10">
    <property type="entry name" value="Chloramphenicol acetyltransferase-like domain"/>
    <property type="match status" value="1"/>
</dbReference>
<evidence type="ECO:0000259" key="4">
    <source>
        <dbReference type="PROSITE" id="PS50075"/>
    </source>
</evidence>
<reference evidence="5 6" key="1">
    <citation type="journal article" date="2019" name="Int. J. Syst. Evol. Microbiol.">
        <title>The Global Catalogue of Microorganisms (GCM) 10K type strain sequencing project: providing services to taxonomists for standard genome sequencing and annotation.</title>
        <authorList>
            <consortium name="The Broad Institute Genomics Platform"/>
            <consortium name="The Broad Institute Genome Sequencing Center for Infectious Disease"/>
            <person name="Wu L."/>
            <person name="Ma J."/>
        </authorList>
    </citation>
    <scope>NUCLEOTIDE SEQUENCE [LARGE SCALE GENOMIC DNA]</scope>
    <source>
        <strain evidence="5 6">JCM 14942</strain>
    </source>
</reference>
<dbReference type="Pfam" id="PF00501">
    <property type="entry name" value="AMP-binding"/>
    <property type="match status" value="1"/>
</dbReference>
<dbReference type="Gene3D" id="3.30.559.30">
    <property type="entry name" value="Nonribosomal peptide synthetase, condensation domain"/>
    <property type="match status" value="1"/>
</dbReference>
<dbReference type="InterPro" id="IPR001031">
    <property type="entry name" value="Thioesterase"/>
</dbReference>
<dbReference type="InterPro" id="IPR029058">
    <property type="entry name" value="AB_hydrolase_fold"/>
</dbReference>
<dbReference type="Pfam" id="PF00668">
    <property type="entry name" value="Condensation"/>
    <property type="match status" value="1"/>
</dbReference>
<evidence type="ECO:0000256" key="2">
    <source>
        <dbReference type="ARBA" id="ARBA00022450"/>
    </source>
</evidence>
<evidence type="ECO:0000256" key="1">
    <source>
        <dbReference type="ARBA" id="ARBA00001957"/>
    </source>
</evidence>
<proteinExistence type="predicted"/>
<accession>A0ABN2AU41</accession>
<sequence length="1340" mass="140723">MSARSSSVSDLPLTSAQLGLFFAHELAPDNPCYTTAEVVELAGPVDADVLREAHRRAYAEHEQVRVELAVAPDGPRQRVTELIEGQVPEVALPVVDVAGEQAAEAWLRDDLAVPMRLTGGDPLVRSALLRLPDGRCWWYHAAHHLVADGYAAQQLLRRIAEHHDAIVEQRAPRAEPGAVLADVVAEDAARDDTAATSAWQERLAGMTGVVALAGRTSSPAARARRAVVPLDEEAQTALVQGARRLGVGWTDLVTAAVGAYLARMAGRDATRIGLPLMNRAVPGVGQLAAARTVCTATNVLPLTIPGRGTVADVLAAVAAGQREVREHPFVRQEALQRMLAREHPGAQLFGAQLNLIPFDLEISLGEVAGAVRNLTAGPVEDMTIGLRGTPGRGRAVRLELDAHPDLYDAGELAAHLARLRSWLVALAGAEPDLPVEALPLATPDELRMIDGFNATAHPHDAATLAQRFVRQAEATPEAPALVFAGATRTYGELLDRSRRIAGGLRERGVGPGDVVGVRLPRGLGLYETIHAVQLLGAVYLPLDPDLPEARLAAMCEDADVALVVTDPARPAPPMTRAGGVADARRAPSMPSRRGLNEVAFAITRPGRRGTGQAFPLEELAAAEPVADVFADPAAPAYLLFTSGSTGRPKGVLVGHAAIDNRLAWMQHYFRLAPGERVLHKTPISFDVSVWELFWPLQAGGCVVIAEPGAHRDPRRLAELVVEERVTTLHFVPSMLRAFLADRVSRERVRSGVVRSLVCSGEALTPDLVAGCVEWFGVAPTNLYGPTEAAVDVTVWDCSPDDERAVPIGRPVWNTTCHVLDPGGRPVPIGVVGELWLGGVQLAEGYVGRPDLTAERFVDVPGLGRLYRTGDLAAWRPDGALRYLGRTDDQVKVRGQRIELGEIEAAVAGTDGADAVAAGVVDGRLVVWFVPAPGVGADEVVGGLRARAASALPEGWMPSHYVPVAAMPLGTSGKTDRARLAELAPPDTGAAAGAEAPSTLVEQQLCAIFGEVLGGSPLAPDADFFSSGGDSLGVLRLLGRVEDDLGVELGLADVFAAPTPAGLAALVSGGSAGGGGLDEVLTLRAARDSDRAPLFLLPPAGGLGWCYTSLLGALPADLPVHALQAAGLATGTPTAFDDLEALARHQLAAIRAVVGTGRFHVAGWSLGGMAAHAVAALARADDQDVGAVLLLDAYPSEQWQHLAEPTEQEALRGILRMGGVEGLLPDDADGAPVLDRAIVVDVLRAGGSALAALPPDVLAGCIAGVVNAARIVRSSRHPILDGDVDVVVATAPRAEIWLEATGWSSYTKGEVRRHDVAATHGDLVRRPAVDRVADVLAALLD</sequence>
<dbReference type="NCBIfam" id="TIGR01733">
    <property type="entry name" value="AA-adenyl-dom"/>
    <property type="match status" value="1"/>
</dbReference>
<dbReference type="InterPro" id="IPR000873">
    <property type="entry name" value="AMP-dep_synth/lig_dom"/>
</dbReference>
<dbReference type="InterPro" id="IPR045851">
    <property type="entry name" value="AMP-bd_C_sf"/>
</dbReference>
<gene>
    <name evidence="5" type="ORF">GCM10009788_33240</name>
</gene>
<dbReference type="InterPro" id="IPR042099">
    <property type="entry name" value="ANL_N_sf"/>
</dbReference>
<dbReference type="InterPro" id="IPR010071">
    <property type="entry name" value="AA_adenyl_dom"/>
</dbReference>
<dbReference type="Gene3D" id="3.40.50.1820">
    <property type="entry name" value="alpha/beta hydrolase"/>
    <property type="match status" value="1"/>
</dbReference>
<keyword evidence="2" id="KW-0596">Phosphopantetheine</keyword>
<dbReference type="Proteomes" id="UP001500842">
    <property type="component" value="Unassembled WGS sequence"/>
</dbReference>
<dbReference type="PROSITE" id="PS00012">
    <property type="entry name" value="PHOSPHOPANTETHEINE"/>
    <property type="match status" value="1"/>
</dbReference>
<dbReference type="PROSITE" id="PS00455">
    <property type="entry name" value="AMP_BINDING"/>
    <property type="match status" value="1"/>
</dbReference>
<dbReference type="Gene3D" id="3.40.50.12780">
    <property type="entry name" value="N-terminal domain of ligase-like"/>
    <property type="match status" value="1"/>
</dbReference>
<dbReference type="PANTHER" id="PTHR45527:SF1">
    <property type="entry name" value="FATTY ACID SYNTHASE"/>
    <property type="match status" value="1"/>
</dbReference>